<dbReference type="Pfam" id="PF13185">
    <property type="entry name" value="GAF_2"/>
    <property type="match status" value="1"/>
</dbReference>
<dbReference type="InterPro" id="IPR007050">
    <property type="entry name" value="HTH_bacterioopsin"/>
</dbReference>
<proteinExistence type="predicted"/>
<dbReference type="RefSeq" id="WP_267639065.1">
    <property type="nucleotide sequence ID" value="NZ_JAODIY010000048.1"/>
</dbReference>
<evidence type="ECO:0000313" key="7">
    <source>
        <dbReference type="EMBL" id="MFC7127519.1"/>
    </source>
</evidence>
<comment type="caution">
    <text evidence="7">The sequence shown here is derived from an EMBL/GenBank/DDBJ whole genome shotgun (WGS) entry which is preliminary data.</text>
</comment>
<keyword evidence="1" id="KW-0805">Transcription regulation</keyword>
<dbReference type="InterPro" id="IPR000014">
    <property type="entry name" value="PAS"/>
</dbReference>
<accession>A0ABD5XD83</accession>
<dbReference type="CDD" id="cd00130">
    <property type="entry name" value="PAS"/>
    <property type="match status" value="1"/>
</dbReference>
<dbReference type="Gene3D" id="3.30.450.40">
    <property type="match status" value="1"/>
</dbReference>
<dbReference type="SUPFAM" id="SSF55781">
    <property type="entry name" value="GAF domain-like"/>
    <property type="match status" value="1"/>
</dbReference>
<evidence type="ECO:0000313" key="8">
    <source>
        <dbReference type="Proteomes" id="UP001596414"/>
    </source>
</evidence>
<evidence type="ECO:0000256" key="1">
    <source>
        <dbReference type="ARBA" id="ARBA00023015"/>
    </source>
</evidence>
<dbReference type="InterPro" id="IPR035965">
    <property type="entry name" value="PAS-like_dom_sf"/>
</dbReference>
<evidence type="ECO:0000259" key="3">
    <source>
        <dbReference type="Pfam" id="PF04967"/>
    </source>
</evidence>
<name>A0ABD5XD83_9EURY</name>
<dbReference type="AlphaFoldDB" id="A0ABD5XD83"/>
<feature type="domain" description="PAS fold-4" evidence="4">
    <location>
        <begin position="8"/>
        <end position="104"/>
    </location>
</feature>
<dbReference type="Proteomes" id="UP001596414">
    <property type="component" value="Unassembled WGS sequence"/>
</dbReference>
<dbReference type="Pfam" id="PF08448">
    <property type="entry name" value="PAS_4"/>
    <property type="match status" value="1"/>
</dbReference>
<reference evidence="7 8" key="1">
    <citation type="journal article" date="2014" name="Int. J. Syst. Evol. Microbiol.">
        <title>Complete genome sequence of Corynebacterium casei LMG S-19264T (=DSM 44701T), isolated from a smear-ripened cheese.</title>
        <authorList>
            <consortium name="US DOE Joint Genome Institute (JGI-PGF)"/>
            <person name="Walter F."/>
            <person name="Albersmeier A."/>
            <person name="Kalinowski J."/>
            <person name="Ruckert C."/>
        </authorList>
    </citation>
    <scope>NUCLEOTIDE SEQUENCE [LARGE SCALE GENOMIC DNA]</scope>
    <source>
        <strain evidence="7 8">CGMCC 4.7215</strain>
    </source>
</reference>
<feature type="domain" description="Bacterioopsin transcriptional activator GAF and HTH associated" evidence="6">
    <location>
        <begin position="291"/>
        <end position="443"/>
    </location>
</feature>
<keyword evidence="2" id="KW-0804">Transcription</keyword>
<dbReference type="PANTHER" id="PTHR34236:SF1">
    <property type="entry name" value="DIMETHYL SULFOXIDE REDUCTASE TRANSCRIPTIONAL ACTIVATOR"/>
    <property type="match status" value="1"/>
</dbReference>
<dbReference type="InterPro" id="IPR031803">
    <property type="entry name" value="BAT_GAF/HTH-assoc"/>
</dbReference>
<dbReference type="EMBL" id="JBHSZQ010000050">
    <property type="protein sequence ID" value="MFC7127519.1"/>
    <property type="molecule type" value="Genomic_DNA"/>
</dbReference>
<evidence type="ECO:0000259" key="5">
    <source>
        <dbReference type="Pfam" id="PF13185"/>
    </source>
</evidence>
<evidence type="ECO:0000259" key="6">
    <source>
        <dbReference type="Pfam" id="PF15915"/>
    </source>
</evidence>
<dbReference type="InterPro" id="IPR003018">
    <property type="entry name" value="GAF"/>
</dbReference>
<gene>
    <name evidence="7" type="ORF">ACFQJ7_16095</name>
</gene>
<evidence type="ECO:0000259" key="4">
    <source>
        <dbReference type="Pfam" id="PF08448"/>
    </source>
</evidence>
<feature type="domain" description="HTH bat-type" evidence="3">
    <location>
        <begin position="449"/>
        <end position="501"/>
    </location>
</feature>
<sequence>MNDSSARAPVGILTVDYDGTIRDCNDAACDLLECSCEQAVDSRIQSVFPDSIEASLSNTFASPPAEEQSFEEYYPSLDRWFEVTVVPADDGVFVYVTDSTSRYREQQRTEAVRDNLERLTVLNELISDILADLVDAASREEIAETICRQLGKTDIYEFAWVGEHELGGDDIVIRAAAGRTGRTLDEIDACLDEVTVPEERAIDSGESVVVQPIGDDDGVAEPIRRAAFADGLQSLLAIPLIYGSSVYGVVGVYTAEQDAFSERERSSFETVGEMAGFAINATRHRNLLLSDTVVDLDLQVSDPEAPLVSTASQAETALSLDGVVPQGEELLCYVVAEENVPSVATALREHDGAHEARVIGEYEEGGVLEVCLGSRTPLGLLAASGVTVRSGEFTAGEGNIGIECSPEEDVRRIVAALSREYDVDVLAKRERERDVTTAREFRDELRDKLTDRQENSLRTAFFADYFESPRGSSAQEVAEALDITGPTLLHHLRAGQRKLLEEFFDVADES</sequence>
<dbReference type="PANTHER" id="PTHR34236">
    <property type="entry name" value="DIMETHYL SULFOXIDE REDUCTASE TRANSCRIPTIONAL ACTIVATOR"/>
    <property type="match status" value="1"/>
</dbReference>
<evidence type="ECO:0000256" key="2">
    <source>
        <dbReference type="ARBA" id="ARBA00023163"/>
    </source>
</evidence>
<dbReference type="SUPFAM" id="SSF55785">
    <property type="entry name" value="PYP-like sensor domain (PAS domain)"/>
    <property type="match status" value="1"/>
</dbReference>
<feature type="domain" description="GAF" evidence="5">
    <location>
        <begin position="136"/>
        <end position="279"/>
    </location>
</feature>
<dbReference type="InterPro" id="IPR013656">
    <property type="entry name" value="PAS_4"/>
</dbReference>
<dbReference type="Pfam" id="PF04967">
    <property type="entry name" value="HTH_10"/>
    <property type="match status" value="1"/>
</dbReference>
<dbReference type="Gene3D" id="3.30.450.20">
    <property type="entry name" value="PAS domain"/>
    <property type="match status" value="1"/>
</dbReference>
<dbReference type="InterPro" id="IPR029016">
    <property type="entry name" value="GAF-like_dom_sf"/>
</dbReference>
<protein>
    <submittedName>
        <fullName evidence="7">Bacterio-opsin activator domain-containing protein</fullName>
    </submittedName>
</protein>
<dbReference type="Pfam" id="PF15915">
    <property type="entry name" value="BAT"/>
    <property type="match status" value="1"/>
</dbReference>
<organism evidence="7 8">
    <name type="scientific">Halovenus rubra</name>
    <dbReference type="NCBI Taxonomy" id="869890"/>
    <lineage>
        <taxon>Archaea</taxon>
        <taxon>Methanobacteriati</taxon>
        <taxon>Methanobacteriota</taxon>
        <taxon>Stenosarchaea group</taxon>
        <taxon>Halobacteria</taxon>
        <taxon>Halobacteriales</taxon>
        <taxon>Haloarculaceae</taxon>
        <taxon>Halovenus</taxon>
    </lineage>
</organism>